<dbReference type="InterPro" id="IPR036397">
    <property type="entry name" value="RNaseH_sf"/>
</dbReference>
<dbReference type="Proteomes" id="UP000789405">
    <property type="component" value="Unassembled WGS sequence"/>
</dbReference>
<feature type="non-terminal residue" evidence="1">
    <location>
        <position position="1"/>
    </location>
</feature>
<keyword evidence="2" id="KW-1185">Reference proteome</keyword>
<comment type="caution">
    <text evidence="1">The sequence shown here is derived from an EMBL/GenBank/DDBJ whole genome shotgun (WGS) entry which is preliminary data.</text>
</comment>
<dbReference type="EMBL" id="CAJVPY010022779">
    <property type="protein sequence ID" value="CAG8783714.1"/>
    <property type="molecule type" value="Genomic_DNA"/>
</dbReference>
<dbReference type="InterPro" id="IPR012337">
    <property type="entry name" value="RNaseH-like_sf"/>
</dbReference>
<dbReference type="SUPFAM" id="SSF53098">
    <property type="entry name" value="Ribonuclease H-like"/>
    <property type="match status" value="1"/>
</dbReference>
<organism evidence="1 2">
    <name type="scientific">Dentiscutata erythropus</name>
    <dbReference type="NCBI Taxonomy" id="1348616"/>
    <lineage>
        <taxon>Eukaryota</taxon>
        <taxon>Fungi</taxon>
        <taxon>Fungi incertae sedis</taxon>
        <taxon>Mucoromycota</taxon>
        <taxon>Glomeromycotina</taxon>
        <taxon>Glomeromycetes</taxon>
        <taxon>Diversisporales</taxon>
        <taxon>Gigasporaceae</taxon>
        <taxon>Dentiscutata</taxon>
    </lineage>
</organism>
<proteinExistence type="predicted"/>
<name>A0A9N9P338_9GLOM</name>
<reference evidence="1" key="1">
    <citation type="submission" date="2021-06" db="EMBL/GenBank/DDBJ databases">
        <authorList>
            <person name="Kallberg Y."/>
            <person name="Tangrot J."/>
            <person name="Rosling A."/>
        </authorList>
    </citation>
    <scope>NUCLEOTIDE SEQUENCE</scope>
    <source>
        <strain evidence="1">MA453B</strain>
    </source>
</reference>
<evidence type="ECO:0000313" key="2">
    <source>
        <dbReference type="Proteomes" id="UP000789405"/>
    </source>
</evidence>
<evidence type="ECO:0000313" key="1">
    <source>
        <dbReference type="EMBL" id="CAG8783714.1"/>
    </source>
</evidence>
<sequence length="141" mass="16746">CDLIEIPYDEDVDMGLLDNGPIFYYVLLVIDCTTRYKDFVFLTSKSSEKVTEAFKSIYNNPDNPLNWARLLQCDEGRKFMESVTLIMDKHNVNIRRTKVRFRHTSLAIVDYYARLFELRVFKNQYAIEFLLSTGERYKECE</sequence>
<accession>A0A9N9P338</accession>
<dbReference type="AlphaFoldDB" id="A0A9N9P338"/>
<gene>
    <name evidence="1" type="ORF">DERYTH_LOCUS19976</name>
</gene>
<dbReference type="GO" id="GO:0003676">
    <property type="term" value="F:nucleic acid binding"/>
    <property type="evidence" value="ECO:0007669"/>
    <property type="project" value="InterPro"/>
</dbReference>
<dbReference type="Gene3D" id="3.30.420.10">
    <property type="entry name" value="Ribonuclease H-like superfamily/Ribonuclease H"/>
    <property type="match status" value="1"/>
</dbReference>
<protein>
    <submittedName>
        <fullName evidence="1">24905_t:CDS:1</fullName>
    </submittedName>
</protein>
<dbReference type="OrthoDB" id="6343797at2759"/>